<evidence type="ECO:0000256" key="1">
    <source>
        <dbReference type="ARBA" id="ARBA00004308"/>
    </source>
</evidence>
<organism evidence="7 8">
    <name type="scientific">Volvox africanus</name>
    <dbReference type="NCBI Taxonomy" id="51714"/>
    <lineage>
        <taxon>Eukaryota</taxon>
        <taxon>Viridiplantae</taxon>
        <taxon>Chlorophyta</taxon>
        <taxon>core chlorophytes</taxon>
        <taxon>Chlorophyceae</taxon>
        <taxon>CS clade</taxon>
        <taxon>Chlamydomonadales</taxon>
        <taxon>Volvocaceae</taxon>
        <taxon>Volvox</taxon>
    </lineage>
</organism>
<evidence type="ECO:0000313" key="8">
    <source>
        <dbReference type="Proteomes" id="UP001165090"/>
    </source>
</evidence>
<reference evidence="7 8" key="1">
    <citation type="journal article" date="2023" name="IScience">
        <title>Expanded male sex-determining region conserved during the evolution of homothallism in the green alga Volvox.</title>
        <authorList>
            <person name="Yamamoto K."/>
            <person name="Matsuzaki R."/>
            <person name="Mahakham W."/>
            <person name="Heman W."/>
            <person name="Sekimoto H."/>
            <person name="Kawachi M."/>
            <person name="Minakuchi Y."/>
            <person name="Toyoda A."/>
            <person name="Nozaki H."/>
        </authorList>
    </citation>
    <scope>NUCLEOTIDE SEQUENCE [LARGE SCALE GENOMIC DNA]</scope>
    <source>
        <strain evidence="7 8">NIES-4468</strain>
    </source>
</reference>
<sequence length="1097" mass="115288">MQSKLEKVVAGLKTGPRFLKELREFDNLVKAIGECKSKAEEDRVISQELELLKQRLSDPKLDKSRGKEYMIRLMYCEILGHDASFAYIKALQFASDPNIHTKKAAYLALTQFLDYNDNLVLLLVNTLLLDMKSDNYLIVCTALVAATRLIGADLVNAVYPVAVERLRHPKEHVRKKAIMALHWFGQLDPRRDGPLAGVELDKHFRTMLCDKDPSVMSASLCALHDCIKVDPRPYKNLIPSFTSILKQVSEHRLPKSYDYHRFPAPFIQIKLLKILAALGAGDRAASENMAAVLHQALRRASTSHTIGSAIIYECVRTITTIYPNPQLLAAAAESIATFLRSPSHNLRYVGIDALAGITALNPAAAAEHQVAVLDCLEDPDDTLKLKTLELLYKMTKANNIQVIVDKMMGFLSSCTDEHIRKDIVRKVCDLAERYAPSPAWFVTTISEVFRLGGEHVDEADAHRLVHLIAEQDASLHASAVEAYLELLDGESAVASATEAATATASGTMTRLPRKKLPETILLVICWVLGEFGHLARRPAQAVLARLVGILNVHKAASDRLRGCLLTALAKLAAHTGGATGPVGQALIQPHDGGAGSAAGGAAGQDAADLVHKCLNSQSLELQQRAHELQALLRSTPPVLAAAMPVDASCEEFNPQDLAAVAALPFLEGHVARALAGGAAPYLPPEARGGRTGDGGSKGLRFAAYEPAPYAIPLAAASTSYAATGTYDSRSSSMTGASGPGLAAGASAAAAGVPSASSITEPQLMVKSAGGRKWGPAQYETDYGASASSSQAAPLAAAMVPPPPAAAAAPRSVGAHHSRTGSSASLTGQTASERERLAASLFGGSGSGTTTAVRPTAAAPLPAGQRQLNGNAIATATRPASSYAVPTANPMDLLLDLDVPPPQQQQQQQQRPAGAAAIASGNEASQPAGNWMDSMMAAPAGPMLPAAPLGGISQVGGSAPLGGSFLGPGVPNGPSGGMMYGIQASRPPPQQQPGGMGIAMPAPMGGMMSSLQQPHFVQASGLGGEMGMGMAGGPAGYGAAAPPVQPQAWQQQQLAAGMASGMAAPIWPQQQQQQQRQQQQQQQQQAGRFADPFEDLLS</sequence>
<evidence type="ECO:0000256" key="5">
    <source>
        <dbReference type="SAM" id="MobiDB-lite"/>
    </source>
</evidence>
<dbReference type="Pfam" id="PF01602">
    <property type="entry name" value="Adaptin_N"/>
    <property type="match status" value="1"/>
</dbReference>
<dbReference type="Gene3D" id="1.25.10.10">
    <property type="entry name" value="Leucine-rich Repeat Variant"/>
    <property type="match status" value="1"/>
</dbReference>
<name>A0ABQ5RQZ7_9CHLO</name>
<evidence type="ECO:0000313" key="7">
    <source>
        <dbReference type="EMBL" id="GLI59980.1"/>
    </source>
</evidence>
<dbReference type="InterPro" id="IPR011989">
    <property type="entry name" value="ARM-like"/>
</dbReference>
<feature type="compositionally biased region" description="Low complexity" evidence="5">
    <location>
        <begin position="1068"/>
        <end position="1084"/>
    </location>
</feature>
<comment type="caution">
    <text evidence="7">The sequence shown here is derived from an EMBL/GenBank/DDBJ whole genome shotgun (WGS) entry which is preliminary data.</text>
</comment>
<dbReference type="InterPro" id="IPR016024">
    <property type="entry name" value="ARM-type_fold"/>
</dbReference>
<feature type="compositionally biased region" description="Polar residues" evidence="5">
    <location>
        <begin position="819"/>
        <end position="830"/>
    </location>
</feature>
<proteinExistence type="predicted"/>
<comment type="subcellular location">
    <subcellularLocation>
        <location evidence="1">Endomembrane system</location>
    </subcellularLocation>
</comment>
<protein>
    <recommendedName>
        <fullName evidence="6">Clathrin/coatomer adaptor adaptin-like N-terminal domain-containing protein</fullName>
    </recommendedName>
</protein>
<feature type="region of interest" description="Disordered" evidence="5">
    <location>
        <begin position="1056"/>
        <end position="1097"/>
    </location>
</feature>
<evidence type="ECO:0000256" key="2">
    <source>
        <dbReference type="ARBA" id="ARBA00022448"/>
    </source>
</evidence>
<accession>A0ABQ5RQZ7</accession>
<keyword evidence="3" id="KW-0653">Protein transport</keyword>
<evidence type="ECO:0000256" key="4">
    <source>
        <dbReference type="ARBA" id="ARBA00023136"/>
    </source>
</evidence>
<feature type="domain" description="Clathrin/coatomer adaptor adaptin-like N-terminal" evidence="6">
    <location>
        <begin position="42"/>
        <end position="634"/>
    </location>
</feature>
<evidence type="ECO:0000256" key="3">
    <source>
        <dbReference type="ARBA" id="ARBA00022927"/>
    </source>
</evidence>
<keyword evidence="2" id="KW-0813">Transport</keyword>
<dbReference type="SUPFAM" id="SSF48371">
    <property type="entry name" value="ARM repeat"/>
    <property type="match status" value="1"/>
</dbReference>
<keyword evidence="8" id="KW-1185">Reference proteome</keyword>
<dbReference type="InterPro" id="IPR002553">
    <property type="entry name" value="Clathrin/coatomer_adapt-like_N"/>
</dbReference>
<dbReference type="EMBL" id="BSDZ01000004">
    <property type="protein sequence ID" value="GLI59980.1"/>
    <property type="molecule type" value="Genomic_DNA"/>
</dbReference>
<gene>
    <name evidence="7" type="ORF">VaNZ11_002038</name>
</gene>
<feature type="region of interest" description="Disordered" evidence="5">
    <location>
        <begin position="793"/>
        <end position="832"/>
    </location>
</feature>
<feature type="compositionally biased region" description="Low complexity" evidence="5">
    <location>
        <begin position="903"/>
        <end position="924"/>
    </location>
</feature>
<dbReference type="PANTHER" id="PTHR22780">
    <property type="entry name" value="ADAPTIN, ALPHA/GAMMA/EPSILON"/>
    <property type="match status" value="1"/>
</dbReference>
<feature type="region of interest" description="Disordered" evidence="5">
    <location>
        <begin position="892"/>
        <end position="928"/>
    </location>
</feature>
<dbReference type="Proteomes" id="UP001165090">
    <property type="component" value="Unassembled WGS sequence"/>
</dbReference>
<evidence type="ECO:0000259" key="6">
    <source>
        <dbReference type="Pfam" id="PF01602"/>
    </source>
</evidence>
<keyword evidence="4" id="KW-0472">Membrane</keyword>
<dbReference type="InterPro" id="IPR050840">
    <property type="entry name" value="Adaptor_Complx_Large_Subunit"/>
</dbReference>